<reference evidence="3" key="2">
    <citation type="submission" date="2023-01" db="EMBL/GenBank/DDBJ databases">
        <title>Gilvimarinus xylanilyticus HB14 isolated from Caulerpa lentillifera aquaculture base in Hainan, China.</title>
        <authorList>
            <person name="Zhang Y.-J."/>
        </authorList>
    </citation>
    <scope>NUCLEOTIDE SEQUENCE</scope>
    <source>
        <strain evidence="3">HB14</strain>
    </source>
</reference>
<keyword evidence="2" id="KW-0560">Oxidoreductase</keyword>
<proteinExistence type="inferred from homology"/>
<evidence type="ECO:0000256" key="2">
    <source>
        <dbReference type="ARBA" id="ARBA00023002"/>
    </source>
</evidence>
<evidence type="ECO:0000313" key="4">
    <source>
        <dbReference type="Proteomes" id="UP001139319"/>
    </source>
</evidence>
<dbReference type="NCBIfam" id="NF006509">
    <property type="entry name" value="PRK08945.1"/>
    <property type="match status" value="1"/>
</dbReference>
<dbReference type="EMBL" id="JAMFTH010000001">
    <property type="protein sequence ID" value="MCP8898351.1"/>
    <property type="molecule type" value="Genomic_DNA"/>
</dbReference>
<dbReference type="RefSeq" id="WP_253966631.1">
    <property type="nucleotide sequence ID" value="NZ_JAMFTH010000001.1"/>
</dbReference>
<dbReference type="InterPro" id="IPR036291">
    <property type="entry name" value="NAD(P)-bd_dom_sf"/>
</dbReference>
<evidence type="ECO:0000256" key="1">
    <source>
        <dbReference type="ARBA" id="ARBA00006484"/>
    </source>
</evidence>
<keyword evidence="4" id="KW-1185">Reference proteome</keyword>
<dbReference type="Gene3D" id="3.40.50.720">
    <property type="entry name" value="NAD(P)-binding Rossmann-like Domain"/>
    <property type="match status" value="1"/>
</dbReference>
<protein>
    <submittedName>
        <fullName evidence="3">YciK family oxidoreductase</fullName>
    </submittedName>
</protein>
<dbReference type="PRINTS" id="PR00081">
    <property type="entry name" value="GDHRDH"/>
</dbReference>
<gene>
    <name evidence="3" type="ORF">M6D89_03445</name>
</gene>
<accession>A0A9X2HXG4</accession>
<dbReference type="GO" id="GO:0016491">
    <property type="term" value="F:oxidoreductase activity"/>
    <property type="evidence" value="ECO:0007669"/>
    <property type="project" value="UniProtKB-KW"/>
</dbReference>
<dbReference type="PANTHER" id="PTHR42901">
    <property type="entry name" value="ALCOHOL DEHYDROGENASE"/>
    <property type="match status" value="1"/>
</dbReference>
<evidence type="ECO:0000313" key="3">
    <source>
        <dbReference type="EMBL" id="MCP8898351.1"/>
    </source>
</evidence>
<dbReference type="SUPFAM" id="SSF51735">
    <property type="entry name" value="NAD(P)-binding Rossmann-fold domains"/>
    <property type="match status" value="1"/>
</dbReference>
<sequence>MTDSIARLPENYQPAPELLKDRIILITGAGSGIGRSAALCFARHGATTILLGRTMEKLEAVYDEIEAEGLPQPAIYPLNLEGATHADFESMCDVLDGEFGKLDGILHNASELGDRMTISDYAPDTWSRVMQVNVNAPFLLSKALLPLLDKSKAARIVFTGSSVGRKGRAYWGAYAASKAAQENLMQTLADELEDKNIGVNSINPGATRTAMRAAAYPAENPDTLLTPEDLMPLYLYLISEDSEGVSGERFNAQ</sequence>
<dbReference type="Pfam" id="PF00106">
    <property type="entry name" value="adh_short"/>
    <property type="match status" value="1"/>
</dbReference>
<dbReference type="InterPro" id="IPR002347">
    <property type="entry name" value="SDR_fam"/>
</dbReference>
<comment type="similarity">
    <text evidence="1">Belongs to the short-chain dehydrogenases/reductases (SDR) family.</text>
</comment>
<dbReference type="PANTHER" id="PTHR42901:SF1">
    <property type="entry name" value="ALCOHOL DEHYDROGENASE"/>
    <property type="match status" value="1"/>
</dbReference>
<name>A0A9X2HXG4_9GAMM</name>
<organism evidence="3 4">
    <name type="scientific">Gilvimarinus xylanilyticus</name>
    <dbReference type="NCBI Taxonomy" id="2944139"/>
    <lineage>
        <taxon>Bacteria</taxon>
        <taxon>Pseudomonadati</taxon>
        <taxon>Pseudomonadota</taxon>
        <taxon>Gammaproteobacteria</taxon>
        <taxon>Cellvibrionales</taxon>
        <taxon>Cellvibrionaceae</taxon>
        <taxon>Gilvimarinus</taxon>
    </lineage>
</organism>
<comment type="caution">
    <text evidence="3">The sequence shown here is derived from an EMBL/GenBank/DDBJ whole genome shotgun (WGS) entry which is preliminary data.</text>
</comment>
<reference evidence="3" key="1">
    <citation type="submission" date="2022-05" db="EMBL/GenBank/DDBJ databases">
        <authorList>
            <person name="Sun H.-N."/>
        </authorList>
    </citation>
    <scope>NUCLEOTIDE SEQUENCE</scope>
    <source>
        <strain evidence="3">HB14</strain>
    </source>
</reference>
<dbReference type="Proteomes" id="UP001139319">
    <property type="component" value="Unassembled WGS sequence"/>
</dbReference>
<dbReference type="AlphaFoldDB" id="A0A9X2HXG4"/>